<comment type="similarity">
    <text evidence="1">Belongs to the ESRP family.</text>
</comment>
<dbReference type="InterPro" id="IPR012677">
    <property type="entry name" value="Nucleotide-bd_a/b_plait_sf"/>
</dbReference>
<name>A0A0V0QXG3_PSEPJ</name>
<dbReference type="InterPro" id="IPR036397">
    <property type="entry name" value="RNaseH_sf"/>
</dbReference>
<dbReference type="EMBL" id="LDAU01000090">
    <property type="protein sequence ID" value="KRX06918.1"/>
    <property type="molecule type" value="Genomic_DNA"/>
</dbReference>
<dbReference type="GO" id="GO:0008380">
    <property type="term" value="P:RNA splicing"/>
    <property type="evidence" value="ECO:0007669"/>
    <property type="project" value="UniProtKB-KW"/>
</dbReference>
<dbReference type="InParanoid" id="A0A0V0QXG3"/>
<dbReference type="CDD" id="cd12254">
    <property type="entry name" value="RRM_hnRNPH_ESRPs_RBM12_like"/>
    <property type="match status" value="3"/>
</dbReference>
<dbReference type="GO" id="GO:0006397">
    <property type="term" value="P:mRNA processing"/>
    <property type="evidence" value="ECO:0007669"/>
    <property type="project" value="UniProtKB-KW"/>
</dbReference>
<dbReference type="PANTHER" id="PTHR13976">
    <property type="entry name" value="HETEROGENEOUS NUCLEAR RIBONUCLEOPROTEIN-RELATED"/>
    <property type="match status" value="1"/>
</dbReference>
<dbReference type="Gene3D" id="3.30.420.10">
    <property type="entry name" value="Ribonuclease H-like superfamily/Ribonuclease H"/>
    <property type="match status" value="1"/>
</dbReference>
<dbReference type="GO" id="GO:0003723">
    <property type="term" value="F:RNA binding"/>
    <property type="evidence" value="ECO:0007669"/>
    <property type="project" value="UniProtKB-UniRule"/>
</dbReference>
<evidence type="ECO:0000313" key="9">
    <source>
        <dbReference type="Proteomes" id="UP000054937"/>
    </source>
</evidence>
<dbReference type="SUPFAM" id="SSF54928">
    <property type="entry name" value="RNA-binding domain, RBD"/>
    <property type="match status" value="3"/>
</dbReference>
<keyword evidence="3" id="KW-0677">Repeat</keyword>
<proteinExistence type="inferred from homology"/>
<evidence type="ECO:0000256" key="3">
    <source>
        <dbReference type="ARBA" id="ARBA00022737"/>
    </source>
</evidence>
<reference evidence="8 9" key="1">
    <citation type="journal article" date="2015" name="Sci. Rep.">
        <title>Genome of the facultative scuticociliatosis pathogen Pseudocohnilembus persalinus provides insight into its virulence through horizontal gene transfer.</title>
        <authorList>
            <person name="Xiong J."/>
            <person name="Wang G."/>
            <person name="Cheng J."/>
            <person name="Tian M."/>
            <person name="Pan X."/>
            <person name="Warren A."/>
            <person name="Jiang C."/>
            <person name="Yuan D."/>
            <person name="Miao W."/>
        </authorList>
    </citation>
    <scope>NUCLEOTIDE SEQUENCE [LARGE SCALE GENOMIC DNA]</scope>
    <source>
        <strain evidence="8">36N120E</strain>
    </source>
</reference>
<organism evidence="8 9">
    <name type="scientific">Pseudocohnilembus persalinus</name>
    <name type="common">Ciliate</name>
    <dbReference type="NCBI Taxonomy" id="266149"/>
    <lineage>
        <taxon>Eukaryota</taxon>
        <taxon>Sar</taxon>
        <taxon>Alveolata</taxon>
        <taxon>Ciliophora</taxon>
        <taxon>Intramacronucleata</taxon>
        <taxon>Oligohymenophorea</taxon>
        <taxon>Scuticociliatia</taxon>
        <taxon>Philasterida</taxon>
        <taxon>Pseudocohnilembidae</taxon>
        <taxon>Pseudocohnilembus</taxon>
    </lineage>
</organism>
<gene>
    <name evidence="8" type="ORF">PPERSA_07081</name>
</gene>
<evidence type="ECO:0000256" key="6">
    <source>
        <dbReference type="PROSITE-ProRule" id="PRU00176"/>
    </source>
</evidence>
<dbReference type="Pfam" id="PF00076">
    <property type="entry name" value="RRM_1"/>
    <property type="match status" value="1"/>
</dbReference>
<dbReference type="PROSITE" id="PS50102">
    <property type="entry name" value="RRM"/>
    <property type="match status" value="2"/>
</dbReference>
<dbReference type="OMA" id="YSKDNMP"/>
<dbReference type="InterPro" id="IPR000504">
    <property type="entry name" value="RRM_dom"/>
</dbReference>
<dbReference type="Gene3D" id="3.30.70.330">
    <property type="match status" value="3"/>
</dbReference>
<keyword evidence="2" id="KW-0507">mRNA processing</keyword>
<evidence type="ECO:0000256" key="2">
    <source>
        <dbReference type="ARBA" id="ARBA00022664"/>
    </source>
</evidence>
<protein>
    <recommendedName>
        <fullName evidence="7">RRM domain-containing protein</fullName>
    </recommendedName>
</protein>
<evidence type="ECO:0000256" key="1">
    <source>
        <dbReference type="ARBA" id="ARBA00008866"/>
    </source>
</evidence>
<accession>A0A0V0QXG3</accession>
<keyword evidence="9" id="KW-1185">Reference proteome</keyword>
<dbReference type="SMART" id="SM00360">
    <property type="entry name" value="RRM"/>
    <property type="match status" value="2"/>
</dbReference>
<dbReference type="InterPro" id="IPR050666">
    <property type="entry name" value="ESRP"/>
</dbReference>
<dbReference type="InterPro" id="IPR035979">
    <property type="entry name" value="RBD_domain_sf"/>
</dbReference>
<dbReference type="Proteomes" id="UP000054937">
    <property type="component" value="Unassembled WGS sequence"/>
</dbReference>
<feature type="domain" description="RRM" evidence="7">
    <location>
        <begin position="490"/>
        <end position="567"/>
    </location>
</feature>
<dbReference type="OrthoDB" id="284142at2759"/>
<keyword evidence="4 6" id="KW-0694">RNA-binding</keyword>
<dbReference type="AlphaFoldDB" id="A0A0V0QXG3"/>
<keyword evidence="5" id="KW-0508">mRNA splicing</keyword>
<feature type="domain" description="RRM" evidence="7">
    <location>
        <begin position="383"/>
        <end position="457"/>
    </location>
</feature>
<comment type="caution">
    <text evidence="8">The sequence shown here is derived from an EMBL/GenBank/DDBJ whole genome shotgun (WGS) entry which is preliminary data.</text>
</comment>
<evidence type="ECO:0000313" key="8">
    <source>
        <dbReference type="EMBL" id="KRX06918.1"/>
    </source>
</evidence>
<evidence type="ECO:0000256" key="4">
    <source>
        <dbReference type="ARBA" id="ARBA00022884"/>
    </source>
</evidence>
<evidence type="ECO:0000259" key="7">
    <source>
        <dbReference type="PROSITE" id="PS50102"/>
    </source>
</evidence>
<sequence>MAQNYDFIIVITGSKIKDYPKKNDKYQADPHIAALLENDQENIDPVGILIDFTFCAYDLQNKMVQNGHEGNFMIKYENLNVVQNQLDSCRIAKEKYDADSVFLKEALQKLNDFLYTNFIREGKNFCFMSFGDDLLTKILPQAVKKVNDIKLAPHFYQYFDILSEFKKHLPHAVQLYTLQEMLAYTNLKNKENSFEPFSTSTCKNVVRLLNMLINEGHILQNPKMINSSFQSVIDTNDDKNVYIAQRQIKSRKNYVRARTPSPFKNPTRGYYLRLRGLPYNSTEFEVFEFMRGIRLYKEDIAFNYDGEGKFTGEVYLRLSCQSDKYEAQNLNLGELEENYIEIYDTTENEWNQARMSQFSDKNDKYDLNAQPTNSDTRVSEDQGIIKLKGISANTTEQDIITLFVGLQVQQIRRSVIGGKPGNECFVVFKSKQEAHQALTYHMERINHRFVEVTLSNIVEFSNFMAHNFQSSAPQYSKDNMPIIPNEKKPNTLLVTGLSFNVTKEQIVAFFNEYSIQDRDIYMLTSHSGKFSGNCLVTFEDELEAQRALKQKNFTYLGSRYIEMFQYK</sequence>
<evidence type="ECO:0000256" key="5">
    <source>
        <dbReference type="ARBA" id="ARBA00023187"/>
    </source>
</evidence>